<evidence type="ECO:0000313" key="3">
    <source>
        <dbReference type="EMBL" id="MBO8463922.1"/>
    </source>
</evidence>
<dbReference type="NCBIfam" id="TIGR02532">
    <property type="entry name" value="IV_pilin_GFxxxE"/>
    <property type="match status" value="1"/>
</dbReference>
<dbReference type="PANTHER" id="PTHR30093">
    <property type="entry name" value="GENERAL SECRETION PATHWAY PROTEIN G"/>
    <property type="match status" value="1"/>
</dbReference>
<dbReference type="Pfam" id="PF07963">
    <property type="entry name" value="N_methyl"/>
    <property type="match status" value="1"/>
</dbReference>
<keyword evidence="2" id="KW-0472">Membrane</keyword>
<dbReference type="Gene3D" id="3.30.700.10">
    <property type="entry name" value="Glycoprotein, Type 4 Pilin"/>
    <property type="match status" value="1"/>
</dbReference>
<feature type="region of interest" description="Disordered" evidence="1">
    <location>
        <begin position="158"/>
        <end position="177"/>
    </location>
</feature>
<comment type="caution">
    <text evidence="3">The sequence shown here is derived from an EMBL/GenBank/DDBJ whole genome shotgun (WGS) entry which is preliminary data.</text>
</comment>
<proteinExistence type="predicted"/>
<gene>
    <name evidence="3" type="ORF">IAC13_08330</name>
</gene>
<dbReference type="SUPFAM" id="SSF54523">
    <property type="entry name" value="Pili subunits"/>
    <property type="match status" value="1"/>
</dbReference>
<dbReference type="InterPro" id="IPR012902">
    <property type="entry name" value="N_methyl_site"/>
</dbReference>
<keyword evidence="2" id="KW-1133">Transmembrane helix</keyword>
<name>A0A9D9N895_9FIRM</name>
<protein>
    <submittedName>
        <fullName evidence="3">Prepilin-type N-terminal cleavage/methylation domain-containing protein</fullName>
    </submittedName>
</protein>
<organism evidence="3 4">
    <name type="scientific">Candidatus Scybalomonas excrementavium</name>
    <dbReference type="NCBI Taxonomy" id="2840943"/>
    <lineage>
        <taxon>Bacteria</taxon>
        <taxon>Bacillati</taxon>
        <taxon>Bacillota</taxon>
        <taxon>Clostridia</taxon>
        <taxon>Lachnospirales</taxon>
        <taxon>Lachnospiraceae</taxon>
        <taxon>Lachnospiraceae incertae sedis</taxon>
        <taxon>Candidatus Scybalomonas</taxon>
    </lineage>
</organism>
<dbReference type="AlphaFoldDB" id="A0A9D9N895"/>
<reference evidence="3" key="1">
    <citation type="submission" date="2020-10" db="EMBL/GenBank/DDBJ databases">
        <authorList>
            <person name="Gilroy R."/>
        </authorList>
    </citation>
    <scope>NUCLEOTIDE SEQUENCE</scope>
    <source>
        <strain evidence="3">E3-2379</strain>
    </source>
</reference>
<sequence>MLNWLRERKKDNKGFTLVELIIVIAILAILVGLLAPQYMKYVEKSRKSTDVSNLERLVEAVKVASADTDYNIPYGTYTIKMETSGTTISVTGTPSGVTNKITNALKEYAGYNFTLGTKNTSLKLKSNRWGADSISGGSGTISAKIEIGSDSSVTVSYSSTDVTDLSSEKTTTTTTTP</sequence>
<dbReference type="EMBL" id="JADIML010000227">
    <property type="protein sequence ID" value="MBO8463922.1"/>
    <property type="molecule type" value="Genomic_DNA"/>
</dbReference>
<evidence type="ECO:0000256" key="2">
    <source>
        <dbReference type="SAM" id="Phobius"/>
    </source>
</evidence>
<dbReference type="PROSITE" id="PS00409">
    <property type="entry name" value="PROKAR_NTER_METHYL"/>
    <property type="match status" value="1"/>
</dbReference>
<evidence type="ECO:0000256" key="1">
    <source>
        <dbReference type="SAM" id="MobiDB-lite"/>
    </source>
</evidence>
<dbReference type="Proteomes" id="UP000823618">
    <property type="component" value="Unassembled WGS sequence"/>
</dbReference>
<feature type="transmembrane region" description="Helical" evidence="2">
    <location>
        <begin position="20"/>
        <end position="39"/>
    </location>
</feature>
<reference evidence="3" key="2">
    <citation type="journal article" date="2021" name="PeerJ">
        <title>Extensive microbial diversity within the chicken gut microbiome revealed by metagenomics and culture.</title>
        <authorList>
            <person name="Gilroy R."/>
            <person name="Ravi A."/>
            <person name="Getino M."/>
            <person name="Pursley I."/>
            <person name="Horton D.L."/>
            <person name="Alikhan N.F."/>
            <person name="Baker D."/>
            <person name="Gharbi K."/>
            <person name="Hall N."/>
            <person name="Watson M."/>
            <person name="Adriaenssens E.M."/>
            <person name="Foster-Nyarko E."/>
            <person name="Jarju S."/>
            <person name="Secka A."/>
            <person name="Antonio M."/>
            <person name="Oren A."/>
            <person name="Chaudhuri R.R."/>
            <person name="La Ragione R."/>
            <person name="Hildebrand F."/>
            <person name="Pallen M.J."/>
        </authorList>
    </citation>
    <scope>NUCLEOTIDE SEQUENCE</scope>
    <source>
        <strain evidence="3">E3-2379</strain>
    </source>
</reference>
<evidence type="ECO:0000313" key="4">
    <source>
        <dbReference type="Proteomes" id="UP000823618"/>
    </source>
</evidence>
<dbReference type="PANTHER" id="PTHR30093:SF43">
    <property type="entry name" value="SLR2015 PROTEIN"/>
    <property type="match status" value="1"/>
</dbReference>
<dbReference type="InterPro" id="IPR045584">
    <property type="entry name" value="Pilin-like"/>
</dbReference>
<accession>A0A9D9N895</accession>
<keyword evidence="2" id="KW-0812">Transmembrane</keyword>